<dbReference type="WBParaSite" id="nRc.2.0.1.t38241-RA">
    <property type="protein sequence ID" value="nRc.2.0.1.t38241-RA"/>
    <property type="gene ID" value="nRc.2.0.1.g38241"/>
</dbReference>
<organism evidence="1 2">
    <name type="scientific">Romanomermis culicivorax</name>
    <name type="common">Nematode worm</name>
    <dbReference type="NCBI Taxonomy" id="13658"/>
    <lineage>
        <taxon>Eukaryota</taxon>
        <taxon>Metazoa</taxon>
        <taxon>Ecdysozoa</taxon>
        <taxon>Nematoda</taxon>
        <taxon>Enoplea</taxon>
        <taxon>Dorylaimia</taxon>
        <taxon>Mermithida</taxon>
        <taxon>Mermithoidea</taxon>
        <taxon>Mermithidae</taxon>
        <taxon>Romanomermis</taxon>
    </lineage>
</organism>
<dbReference type="AlphaFoldDB" id="A0A915KJQ4"/>
<name>A0A915KJQ4_ROMCU</name>
<evidence type="ECO:0000313" key="1">
    <source>
        <dbReference type="Proteomes" id="UP000887565"/>
    </source>
</evidence>
<accession>A0A915KJQ4</accession>
<evidence type="ECO:0000313" key="2">
    <source>
        <dbReference type="WBParaSite" id="nRc.2.0.1.t38241-RA"/>
    </source>
</evidence>
<dbReference type="Proteomes" id="UP000887565">
    <property type="component" value="Unplaced"/>
</dbReference>
<reference evidence="2" key="1">
    <citation type="submission" date="2022-11" db="UniProtKB">
        <authorList>
            <consortium name="WormBaseParasite"/>
        </authorList>
    </citation>
    <scope>IDENTIFICATION</scope>
</reference>
<sequence>MIYLRSVIHSAATSYECMFHVIYLNGKDCYARGIVDSGAEGSLLLHSLYTKWIGAPLSKLKAQLFSFNNMKIVGLRGQFTATIEYNGHRAKVTLLVLDMIKVTIWDTDMIEALQLVIDGATRQINFVQPIDLRPPAAALQPVQSMPAASHQYFSDIAGDFPKLTADCMGKLPDFEHRITLTEDAVPVVGPVRQVPITRCGAVEKEVKQMVTKEIWD</sequence>
<dbReference type="CDD" id="cd00303">
    <property type="entry name" value="retropepsin_like"/>
    <property type="match status" value="1"/>
</dbReference>
<protein>
    <submittedName>
        <fullName evidence="2">Peptidase A2 domain-containing protein</fullName>
    </submittedName>
</protein>
<proteinExistence type="predicted"/>
<keyword evidence="1" id="KW-1185">Reference proteome</keyword>
<dbReference type="Gene3D" id="2.40.70.10">
    <property type="entry name" value="Acid Proteases"/>
    <property type="match status" value="1"/>
</dbReference>
<dbReference type="InterPro" id="IPR021109">
    <property type="entry name" value="Peptidase_aspartic_dom_sf"/>
</dbReference>
<dbReference type="OMA" id="RRENHYL"/>
<dbReference type="SUPFAM" id="SSF50630">
    <property type="entry name" value="Acid proteases"/>
    <property type="match status" value="1"/>
</dbReference>